<evidence type="ECO:0000256" key="2">
    <source>
        <dbReference type="ARBA" id="ARBA00008670"/>
    </source>
</evidence>
<feature type="region of interest" description="Disordered" evidence="5">
    <location>
        <begin position="1"/>
        <end position="22"/>
    </location>
</feature>
<dbReference type="Pfam" id="PF00229">
    <property type="entry name" value="TNF"/>
    <property type="match status" value="1"/>
</dbReference>
<dbReference type="SMART" id="SM00207">
    <property type="entry name" value="TNF"/>
    <property type="match status" value="1"/>
</dbReference>
<keyword evidence="4 6" id="KW-0472">Membrane</keyword>
<sequence>MFHGQKNLPPLPPTPTPPTHSHSRDPQIFLLMYECGRVTISVEFVTLWLQLFLASAKTNLAKSTLRIRFCWKIPSFRPVHWSPAVVFLFSPSLCSSSSPPPCLCQICSDPQCRSLHCLGCLRFRAGHVNTVAFRDRSRAQLADRDRVKERMKQREWSGTELRKAPIPLRCELTLGVVLKAPINGNVREHRSRTLENFFISSGLEGTPRYGAPGMREGILPQLLFRAAATHAMVSMTSSHTMQYIGLLLLAAILLQTIAVAVTFIYFSNVLSTMKETFSKSSVSCLMRANLRTIKGQELNAAEGKDDPCWQVTQQLHFLIEKSMSSRYQKEISSAVKDEVSRVLPSLVIQDQDDSPRPKIAAHVTGSYIPEKDGGGQPNRKVYGQKIQSWESEKGLAFLQNVELSDGELVVPQAGLYYIYSQTYFRHTLIEEDESEDEDGTSGESVRGKPMLQYVYKKVSSYPVPILLMKNARTTCWSRDTEYGLYSIYQAGLFQLGGGDRVFVTVSNVSTIDMDEKSSFFGAFLVS</sequence>
<evidence type="ECO:0000256" key="3">
    <source>
        <dbReference type="ARBA" id="ARBA00022514"/>
    </source>
</evidence>
<dbReference type="PROSITE" id="PS00251">
    <property type="entry name" value="THD_1"/>
    <property type="match status" value="1"/>
</dbReference>
<reference evidence="8 9" key="1">
    <citation type="submission" date="2023-09" db="EMBL/GenBank/DDBJ databases">
        <authorList>
            <person name="Wang M."/>
        </authorList>
    </citation>
    <scope>NUCLEOTIDE SEQUENCE [LARGE SCALE GENOMIC DNA]</scope>
    <source>
        <strain evidence="8">GT-2023</strain>
        <tissue evidence="8">Liver</tissue>
    </source>
</reference>
<feature type="compositionally biased region" description="Pro residues" evidence="5">
    <location>
        <begin position="9"/>
        <end position="18"/>
    </location>
</feature>
<protein>
    <recommendedName>
        <fullName evidence="7">THD domain-containing protein</fullName>
    </recommendedName>
</protein>
<feature type="domain" description="THD" evidence="7">
    <location>
        <begin position="359"/>
        <end position="525"/>
    </location>
</feature>
<dbReference type="InterPro" id="IPR008983">
    <property type="entry name" value="Tumour_necrosis_fac-like_dom"/>
</dbReference>
<evidence type="ECO:0000256" key="5">
    <source>
        <dbReference type="SAM" id="MobiDB-lite"/>
    </source>
</evidence>
<feature type="transmembrane region" description="Helical" evidence="6">
    <location>
        <begin position="243"/>
        <end position="266"/>
    </location>
</feature>
<accession>A0ABR3L6M3</accession>
<dbReference type="Gene3D" id="2.60.120.40">
    <property type="match status" value="1"/>
</dbReference>
<dbReference type="InterPro" id="IPR021184">
    <property type="entry name" value="TNF_CS"/>
</dbReference>
<dbReference type="PANTHER" id="PTHR11471:SF27">
    <property type="entry name" value="TUMOR NECROSIS FACTOR LIGAND SUPERFAMILY MEMBER 10"/>
    <property type="match status" value="1"/>
</dbReference>
<evidence type="ECO:0000256" key="1">
    <source>
        <dbReference type="ARBA" id="ARBA00004370"/>
    </source>
</evidence>
<name>A0ABR3L6M3_9TELE</name>
<organism evidence="8 9">
    <name type="scientific">Cirrhinus molitorella</name>
    <name type="common">mud carp</name>
    <dbReference type="NCBI Taxonomy" id="172907"/>
    <lineage>
        <taxon>Eukaryota</taxon>
        <taxon>Metazoa</taxon>
        <taxon>Chordata</taxon>
        <taxon>Craniata</taxon>
        <taxon>Vertebrata</taxon>
        <taxon>Euteleostomi</taxon>
        <taxon>Actinopterygii</taxon>
        <taxon>Neopterygii</taxon>
        <taxon>Teleostei</taxon>
        <taxon>Ostariophysi</taxon>
        <taxon>Cypriniformes</taxon>
        <taxon>Cyprinidae</taxon>
        <taxon>Labeoninae</taxon>
        <taxon>Labeonini</taxon>
        <taxon>Cirrhinus</taxon>
    </lineage>
</organism>
<evidence type="ECO:0000256" key="6">
    <source>
        <dbReference type="SAM" id="Phobius"/>
    </source>
</evidence>
<evidence type="ECO:0000313" key="8">
    <source>
        <dbReference type="EMBL" id="KAL1248522.1"/>
    </source>
</evidence>
<keyword evidence="6" id="KW-1133">Transmembrane helix</keyword>
<evidence type="ECO:0000256" key="4">
    <source>
        <dbReference type="ARBA" id="ARBA00023136"/>
    </source>
</evidence>
<comment type="subcellular location">
    <subcellularLocation>
        <location evidence="1">Membrane</location>
    </subcellularLocation>
</comment>
<dbReference type="EMBL" id="JAYMGO010000024">
    <property type="protein sequence ID" value="KAL1248522.1"/>
    <property type="molecule type" value="Genomic_DNA"/>
</dbReference>
<dbReference type="SUPFAM" id="SSF49842">
    <property type="entry name" value="TNF-like"/>
    <property type="match status" value="1"/>
</dbReference>
<keyword evidence="9" id="KW-1185">Reference proteome</keyword>
<evidence type="ECO:0000259" key="7">
    <source>
        <dbReference type="PROSITE" id="PS50049"/>
    </source>
</evidence>
<comment type="similarity">
    <text evidence="2">Belongs to the tumor necrosis factor family.</text>
</comment>
<dbReference type="PANTHER" id="PTHR11471">
    <property type="entry name" value="TUMOR NECROSIS FACTOR FAMILY MEMBER"/>
    <property type="match status" value="1"/>
</dbReference>
<dbReference type="InterPro" id="IPR006052">
    <property type="entry name" value="TNF_dom"/>
</dbReference>
<dbReference type="PROSITE" id="PS50049">
    <property type="entry name" value="THD_2"/>
    <property type="match status" value="1"/>
</dbReference>
<gene>
    <name evidence="8" type="ORF">QQF64_021840</name>
</gene>
<dbReference type="Proteomes" id="UP001558613">
    <property type="component" value="Unassembled WGS sequence"/>
</dbReference>
<keyword evidence="6" id="KW-0812">Transmembrane</keyword>
<comment type="caution">
    <text evidence="8">The sequence shown here is derived from an EMBL/GenBank/DDBJ whole genome shotgun (WGS) entry which is preliminary data.</text>
</comment>
<dbReference type="CDD" id="cd00184">
    <property type="entry name" value="TNF"/>
    <property type="match status" value="1"/>
</dbReference>
<proteinExistence type="inferred from homology"/>
<keyword evidence="3" id="KW-0202">Cytokine</keyword>
<evidence type="ECO:0000313" key="9">
    <source>
        <dbReference type="Proteomes" id="UP001558613"/>
    </source>
</evidence>